<sequence>MSVRANGAPSPDMSRGVWEVAVGGAWQPVPFVACREAAAAELPPPAVVRMEGATGSADKWNGLYKLQPGKVVKDRPVWQAEGPHAQYLAYNGFAWMVQGEASLGSGSGFMTVQDTGATPDLCKSAWSAPADGAWQPQPGVKCVALDQQFV</sequence>
<dbReference type="EMBL" id="HBHX01002232">
    <property type="protein sequence ID" value="CAE0098422.1"/>
    <property type="molecule type" value="Transcribed_RNA"/>
</dbReference>
<dbReference type="AlphaFoldDB" id="A0A7S3AFA1"/>
<protein>
    <submittedName>
        <fullName evidence="1">Uncharacterized protein</fullName>
    </submittedName>
</protein>
<name>A0A7S3AFA1_9EUKA</name>
<organism evidence="1">
    <name type="scientific">Haptolina ericina</name>
    <dbReference type="NCBI Taxonomy" id="156174"/>
    <lineage>
        <taxon>Eukaryota</taxon>
        <taxon>Haptista</taxon>
        <taxon>Haptophyta</taxon>
        <taxon>Prymnesiophyceae</taxon>
        <taxon>Prymnesiales</taxon>
        <taxon>Prymnesiaceae</taxon>
        <taxon>Haptolina</taxon>
    </lineage>
</organism>
<gene>
    <name evidence="1" type="ORF">HERI1096_LOCUS1215</name>
</gene>
<proteinExistence type="predicted"/>
<evidence type="ECO:0000313" key="1">
    <source>
        <dbReference type="EMBL" id="CAE0098422.1"/>
    </source>
</evidence>
<accession>A0A7S3AFA1</accession>
<reference evidence="1" key="1">
    <citation type="submission" date="2021-01" db="EMBL/GenBank/DDBJ databases">
        <authorList>
            <person name="Corre E."/>
            <person name="Pelletier E."/>
            <person name="Niang G."/>
            <person name="Scheremetjew M."/>
            <person name="Finn R."/>
            <person name="Kale V."/>
            <person name="Holt S."/>
            <person name="Cochrane G."/>
            <person name="Meng A."/>
            <person name="Brown T."/>
            <person name="Cohen L."/>
        </authorList>
    </citation>
    <scope>NUCLEOTIDE SEQUENCE</scope>
    <source>
        <strain evidence="1">CCMP281</strain>
    </source>
</reference>